<dbReference type="Proteomes" id="UP000422736">
    <property type="component" value="Chromosome 8"/>
</dbReference>
<proteinExistence type="inferred from homology"/>
<feature type="domain" description="DUF2428" evidence="4">
    <location>
        <begin position="593"/>
        <end position="816"/>
    </location>
</feature>
<keyword evidence="3" id="KW-0175">Coiled coil</keyword>
<evidence type="ECO:0000256" key="2">
    <source>
        <dbReference type="ARBA" id="ARBA00022694"/>
    </source>
</evidence>
<organism evidence="7 8">
    <name type="scientific">Kluyveromyces marxianus</name>
    <name type="common">Yeast</name>
    <name type="synonym">Candida kefyr</name>
    <dbReference type="NCBI Taxonomy" id="4911"/>
    <lineage>
        <taxon>Eukaryota</taxon>
        <taxon>Fungi</taxon>
        <taxon>Dikarya</taxon>
        <taxon>Ascomycota</taxon>
        <taxon>Saccharomycotina</taxon>
        <taxon>Saccharomycetes</taxon>
        <taxon>Saccharomycetales</taxon>
        <taxon>Saccharomycetaceae</taxon>
        <taxon>Kluyveromyces</taxon>
    </lineage>
</organism>
<dbReference type="PANTHER" id="PTHR14387:SF0">
    <property type="entry name" value="DUF2428 DOMAIN-CONTAINING PROTEIN"/>
    <property type="match status" value="1"/>
</dbReference>
<evidence type="ECO:0000313" key="7">
    <source>
        <dbReference type="EMBL" id="QGN17902.1"/>
    </source>
</evidence>
<sequence>MTVDIISEWKQWLLAYKPSSSVQHGDIEKFLHCFKDIRCILTDSGANDKDRVKCVDVMSILMLKEYQILKKSGKDADNEFVSIIKDKMITIEEGTYLFHYVIDFWTDNTVSMEIPLKNMFEKLLQLMNHLYGQKIMKTVLHQWIKTLISLEDKMKVQYYFLDAFSGQIDLMMLLQWKPNFVEVCFSLVWAETLCTQVGKCLSNVLLNWYKYHFDESSMEKWLDLWKPICCTYLKDPKYTKNIQLYVLSNVFKQLPASFGVFISDHEDFSNAILLSLLKIGQELAIEEEPFHNEKYIKTKDIFSLLQQDKYKLATFELLTYSNKKSKQIQPYIYDILKDNLTIFFVDYTLQTRNYFCSSLKSFINRIRDSTYSLNRDAMKLKQKNKFPEEQLYKQEHIKLAEDFMKWLVAFLKTQMAPGSQYQRKSLAYQVVTNLLVSGIDSSVPEKFLDTKQRMSYPFNINIFDSTLIRILIDDLTNNYDDIREHSLNLLLIAFSTSGRSNLNIDESTMFGLALDMLLSYKTSDGGAKIMEFVFIVSDNKYKLLRSLMDNLEQLLKEARSNLIENINLPVSGIFTALSLVITRCNKEEANKEILQRLIDTILLNWENVREIVCHDSPEGNLPIKYLKCGISDQIITSYAFRSIKESSALLKTILVRDSLTIVQIEQCGQILLDQLSHIRHSGAFQSVFPTYVQLCQCARKAYPQLLQVWLEESVSSLRTKSQYVTRRSGGLPFMISAILSSETDQERPLLQSTFEQLFEIASTPILKHEEKLDLPQVHAFNCIRSIFNESKLSLHSAPYVQKTLELCLKNFSSPLWCMRNCSVMLFTSLQNRLFGKMGKTMSARLFFTRFKGIREVLLATLKDSIELFGGKKSAGITIGTNDDIPSYQANIESIFLIFTILGRLKPTLSYDGLNEFEVEIVKALGCPNWKIRELAARTYASLVQNHKEKAYELLSLLTNSPCSEDKIHGFMLAIKELVLRSLEEASPISLEVIGQLLNNNYALFISEHPCYAISQKYVEISELLLATGAFSEYDKRSILNILGNAFIRENSEYVVDGSKQLFLASVTRVLLRFENAESICDILELALCSPFFEVQCSALQSLDYDILSSTEQLSVVNSLVEILEDTKQWVQVKADALSALQKSPVRVRLSNYETLVSQKSEILQSSLLENIASFEKVPESKFWDLVDKYSDDERPDQLRLAATKCLINTYNNCSDAKVLFRLYLQLFDESPEIREISARFLNEHIFELQPFELDSSSYSTSLRCVELIPKLPLASKLYPILIDHLQKLYGGLKVMESGNLAENHDLFDVEKDNQYRNELELGKQIIQMLQNMEYNIPEETVEQVKDCLSELISNMDSKGKDGFLKWGSNPDIFNKLALQRYLLRSCGKDLSEIDDNLRQLNCHPLLFEI</sequence>
<keyword evidence="2" id="KW-0819">tRNA processing</keyword>
<dbReference type="Pfam" id="PF25151">
    <property type="entry name" value="TPR_Trm732_C"/>
    <property type="match status" value="1"/>
</dbReference>
<evidence type="ECO:0000259" key="6">
    <source>
        <dbReference type="Pfam" id="PF25151"/>
    </source>
</evidence>
<feature type="coiled-coil region" evidence="3">
    <location>
        <begin position="541"/>
        <end position="568"/>
    </location>
</feature>
<evidence type="ECO:0000256" key="1">
    <source>
        <dbReference type="ARBA" id="ARBA00010409"/>
    </source>
</evidence>
<evidence type="ECO:0000259" key="4">
    <source>
        <dbReference type="Pfam" id="PF10350"/>
    </source>
</evidence>
<dbReference type="InterPro" id="IPR019442">
    <property type="entry name" value="THADA/TRM732_DUF2428"/>
</dbReference>
<name>A0ABX6F3F1_KLUMA</name>
<evidence type="ECO:0000256" key="3">
    <source>
        <dbReference type="SAM" id="Coils"/>
    </source>
</evidence>
<feature type="domain" description="tRNA (32-2'-O)-methyltransferase regulator THADA-like C-terminal TPR repeats region" evidence="6">
    <location>
        <begin position="819"/>
        <end position="977"/>
    </location>
</feature>
<dbReference type="InterPro" id="IPR056843">
    <property type="entry name" value="THADA-like_TPR"/>
</dbReference>
<gene>
    <name evidence="7" type="primary">TRM732</name>
    <name evidence="7" type="ORF">FIM1_5111</name>
</gene>
<dbReference type="PANTHER" id="PTHR14387">
    <property type="entry name" value="THADA/DEATH RECEPTOR INTERACTING PROTEIN"/>
    <property type="match status" value="1"/>
</dbReference>
<dbReference type="InterPro" id="IPR016024">
    <property type="entry name" value="ARM-type_fold"/>
</dbReference>
<keyword evidence="8" id="KW-1185">Reference proteome</keyword>
<evidence type="ECO:0000259" key="5">
    <source>
        <dbReference type="Pfam" id="PF25150"/>
    </source>
</evidence>
<evidence type="ECO:0000313" key="8">
    <source>
        <dbReference type="Proteomes" id="UP000422736"/>
    </source>
</evidence>
<dbReference type="Pfam" id="PF25150">
    <property type="entry name" value="TPR_Trm732"/>
    <property type="match status" value="1"/>
</dbReference>
<dbReference type="InterPro" id="IPR051954">
    <property type="entry name" value="tRNA_methyltransferase_THADA"/>
</dbReference>
<dbReference type="Pfam" id="PF10350">
    <property type="entry name" value="DUF2428"/>
    <property type="match status" value="1"/>
</dbReference>
<comment type="similarity">
    <text evidence="1">Belongs to the THADA family.</text>
</comment>
<dbReference type="EMBL" id="CP015060">
    <property type="protein sequence ID" value="QGN17902.1"/>
    <property type="molecule type" value="Genomic_DNA"/>
</dbReference>
<feature type="domain" description="tRNA (32-2'-O)-methyltransferase regulator THADA-like TPR repeats region" evidence="5">
    <location>
        <begin position="221"/>
        <end position="484"/>
    </location>
</feature>
<dbReference type="InterPro" id="IPR056842">
    <property type="entry name" value="THADA-like_TPR_C"/>
</dbReference>
<accession>A0ABX6F3F1</accession>
<dbReference type="SUPFAM" id="SSF48371">
    <property type="entry name" value="ARM repeat"/>
    <property type="match status" value="1"/>
</dbReference>
<reference evidence="7 8" key="1">
    <citation type="submission" date="2016-03" db="EMBL/GenBank/DDBJ databases">
        <title>How can Kluyveromyces marxianus grow so fast - potential evolutionary course in Saccharomyces Complex revealed by comparative genomics.</title>
        <authorList>
            <person name="Mo W."/>
            <person name="Lu W."/>
            <person name="Yang X."/>
            <person name="Qi J."/>
            <person name="Lv H."/>
        </authorList>
    </citation>
    <scope>NUCLEOTIDE SEQUENCE [LARGE SCALE GENOMIC DNA]</scope>
    <source>
        <strain evidence="7 8">FIM1</strain>
    </source>
</reference>
<protein>
    <submittedName>
        <fullName evidence="7">YMR259C</fullName>
    </submittedName>
</protein>